<evidence type="ECO:0000313" key="3">
    <source>
        <dbReference type="Proteomes" id="UP000604046"/>
    </source>
</evidence>
<sequence length="264" mass="28046">MARKTRQAGDSASDGFFGPKRWSGRTLAIAGAWLALLAYSILLAPGKGPDERVADQALIQQLFSTPFDGSVDPLFCCIFNMLGIWPVIYAATLLPGSDRQSPVPAFPFVAGSFFLGAFALSPYLALREHRAVAGASGELDWVTANILENRLTAVVLLAFATYLALFAVGNGVIGGFSPTEALAGFAPVFGSSLTAHVSSLDFMVLWMFFGPVLLEDGRRRGVFLGSPDSWSTGSKAQFALSALLPVFGGLAWLLSRPPLPSQRA</sequence>
<proteinExistence type="predicted"/>
<gene>
    <name evidence="2" type="primary">kptA</name>
    <name evidence="2" type="ORF">SNAT2548_LOCUS13783</name>
</gene>
<dbReference type="PANTHER" id="PTHR36009:SF3">
    <property type="entry name" value="TRANSMEMBRANE PROTEIN"/>
    <property type="match status" value="1"/>
</dbReference>
<feature type="transmembrane region" description="Helical" evidence="1">
    <location>
        <begin position="106"/>
        <end position="126"/>
    </location>
</feature>
<keyword evidence="1" id="KW-1133">Transmembrane helix</keyword>
<evidence type="ECO:0000313" key="2">
    <source>
        <dbReference type="EMBL" id="CAE7262623.1"/>
    </source>
</evidence>
<accession>A0A812MAF6</accession>
<dbReference type="EMBL" id="CAJNDS010001502">
    <property type="protein sequence ID" value="CAE7262623.1"/>
    <property type="molecule type" value="Genomic_DNA"/>
</dbReference>
<feature type="transmembrane region" description="Helical" evidence="1">
    <location>
        <begin position="26"/>
        <end position="44"/>
    </location>
</feature>
<name>A0A812MAF6_9DINO</name>
<dbReference type="Proteomes" id="UP000604046">
    <property type="component" value="Unassembled WGS sequence"/>
</dbReference>
<dbReference type="OrthoDB" id="47210at2759"/>
<evidence type="ECO:0000256" key="1">
    <source>
        <dbReference type="SAM" id="Phobius"/>
    </source>
</evidence>
<feature type="transmembrane region" description="Helical" evidence="1">
    <location>
        <begin position="193"/>
        <end position="214"/>
    </location>
</feature>
<keyword evidence="1" id="KW-0472">Membrane</keyword>
<keyword evidence="1" id="KW-0812">Transmembrane</keyword>
<dbReference type="AlphaFoldDB" id="A0A812MAF6"/>
<feature type="transmembrane region" description="Helical" evidence="1">
    <location>
        <begin position="151"/>
        <end position="173"/>
    </location>
</feature>
<protein>
    <submittedName>
        <fullName evidence="2">KptA protein</fullName>
    </submittedName>
</protein>
<comment type="caution">
    <text evidence="2">The sequence shown here is derived from an EMBL/GenBank/DDBJ whole genome shotgun (WGS) entry which is preliminary data.</text>
</comment>
<keyword evidence="3" id="KW-1185">Reference proteome</keyword>
<reference evidence="2" key="1">
    <citation type="submission" date="2021-02" db="EMBL/GenBank/DDBJ databases">
        <authorList>
            <person name="Dougan E. K."/>
            <person name="Rhodes N."/>
            <person name="Thang M."/>
            <person name="Chan C."/>
        </authorList>
    </citation>
    <scope>NUCLEOTIDE SEQUENCE</scope>
</reference>
<organism evidence="2 3">
    <name type="scientific">Symbiodinium natans</name>
    <dbReference type="NCBI Taxonomy" id="878477"/>
    <lineage>
        <taxon>Eukaryota</taxon>
        <taxon>Sar</taxon>
        <taxon>Alveolata</taxon>
        <taxon>Dinophyceae</taxon>
        <taxon>Suessiales</taxon>
        <taxon>Symbiodiniaceae</taxon>
        <taxon>Symbiodinium</taxon>
    </lineage>
</organism>
<dbReference type="PANTHER" id="PTHR36009">
    <property type="match status" value="1"/>
</dbReference>